<evidence type="ECO:0000313" key="4">
    <source>
        <dbReference type="Proteomes" id="UP000284706"/>
    </source>
</evidence>
<feature type="compositionally biased region" description="Gly residues" evidence="1">
    <location>
        <begin position="95"/>
        <end position="104"/>
    </location>
</feature>
<organism evidence="3 4">
    <name type="scientific">Gymnopilus dilepis</name>
    <dbReference type="NCBI Taxonomy" id="231916"/>
    <lineage>
        <taxon>Eukaryota</taxon>
        <taxon>Fungi</taxon>
        <taxon>Dikarya</taxon>
        <taxon>Basidiomycota</taxon>
        <taxon>Agaricomycotina</taxon>
        <taxon>Agaricomycetes</taxon>
        <taxon>Agaricomycetidae</taxon>
        <taxon>Agaricales</taxon>
        <taxon>Agaricineae</taxon>
        <taxon>Hymenogastraceae</taxon>
        <taxon>Gymnopilus</taxon>
    </lineage>
</organism>
<keyword evidence="2" id="KW-0812">Transmembrane</keyword>
<dbReference type="Proteomes" id="UP000284706">
    <property type="component" value="Unassembled WGS sequence"/>
</dbReference>
<feature type="region of interest" description="Disordered" evidence="1">
    <location>
        <begin position="82"/>
        <end position="104"/>
    </location>
</feature>
<name>A0A409WIK8_9AGAR</name>
<dbReference type="InParanoid" id="A0A409WIK8"/>
<evidence type="ECO:0000313" key="3">
    <source>
        <dbReference type="EMBL" id="PPQ78343.1"/>
    </source>
</evidence>
<keyword evidence="2" id="KW-1133">Transmembrane helix</keyword>
<feature type="transmembrane region" description="Helical" evidence="2">
    <location>
        <begin position="27"/>
        <end position="46"/>
    </location>
</feature>
<dbReference type="AlphaFoldDB" id="A0A409WIK8"/>
<comment type="caution">
    <text evidence="3">The sequence shown here is derived from an EMBL/GenBank/DDBJ whole genome shotgun (WGS) entry which is preliminary data.</text>
</comment>
<evidence type="ECO:0000256" key="2">
    <source>
        <dbReference type="SAM" id="Phobius"/>
    </source>
</evidence>
<reference evidence="3 4" key="1">
    <citation type="journal article" date="2018" name="Evol. Lett.">
        <title>Horizontal gene cluster transfer increased hallucinogenic mushroom diversity.</title>
        <authorList>
            <person name="Reynolds H.T."/>
            <person name="Vijayakumar V."/>
            <person name="Gluck-Thaler E."/>
            <person name="Korotkin H.B."/>
            <person name="Matheny P.B."/>
            <person name="Slot J.C."/>
        </authorList>
    </citation>
    <scope>NUCLEOTIDE SEQUENCE [LARGE SCALE GENOMIC DNA]</scope>
    <source>
        <strain evidence="3 4">SRW20</strain>
    </source>
</reference>
<dbReference type="EMBL" id="NHYE01005054">
    <property type="protein sequence ID" value="PPQ78343.1"/>
    <property type="molecule type" value="Genomic_DNA"/>
</dbReference>
<gene>
    <name evidence="3" type="ORF">CVT26_007707</name>
</gene>
<sequence>MQFLLGSAMGILPSFYSKNNVRVQHPYGVWIGVVVALAVVMFRSAASASRLVRPVRLAAVRKKQEGRGGYRTTRDAGVLSELGGAQHSSVHGGSTRKGGGIVGL</sequence>
<evidence type="ECO:0000256" key="1">
    <source>
        <dbReference type="SAM" id="MobiDB-lite"/>
    </source>
</evidence>
<proteinExistence type="predicted"/>
<protein>
    <submittedName>
        <fullName evidence="3">Uncharacterized protein</fullName>
    </submittedName>
</protein>
<keyword evidence="4" id="KW-1185">Reference proteome</keyword>
<keyword evidence="2" id="KW-0472">Membrane</keyword>
<accession>A0A409WIK8</accession>